<organism evidence="2 3">
    <name type="scientific">Streptomyces bohaiensis</name>
    <dbReference type="NCBI Taxonomy" id="1431344"/>
    <lineage>
        <taxon>Bacteria</taxon>
        <taxon>Bacillati</taxon>
        <taxon>Actinomycetota</taxon>
        <taxon>Actinomycetes</taxon>
        <taxon>Kitasatosporales</taxon>
        <taxon>Streptomycetaceae</taxon>
        <taxon>Streptomyces</taxon>
    </lineage>
</organism>
<dbReference type="InterPro" id="IPR013096">
    <property type="entry name" value="Cupin_2"/>
</dbReference>
<dbReference type="InterPro" id="IPR011051">
    <property type="entry name" value="RmlC_Cupin_sf"/>
</dbReference>
<evidence type="ECO:0000259" key="1">
    <source>
        <dbReference type="Pfam" id="PF07883"/>
    </source>
</evidence>
<dbReference type="RefSeq" id="WP_168086927.1">
    <property type="nucleotide sequence ID" value="NZ_BHZH01000014.1"/>
</dbReference>
<dbReference type="InterPro" id="IPR053146">
    <property type="entry name" value="QDO-like"/>
</dbReference>
<gene>
    <name evidence="2" type="ORF">HCN52_03845</name>
</gene>
<dbReference type="Proteomes" id="UP000727056">
    <property type="component" value="Unassembled WGS sequence"/>
</dbReference>
<evidence type="ECO:0000313" key="2">
    <source>
        <dbReference type="EMBL" id="NJQ14093.1"/>
    </source>
</evidence>
<dbReference type="CDD" id="cd02208">
    <property type="entry name" value="cupin_RmlC-like"/>
    <property type="match status" value="1"/>
</dbReference>
<dbReference type="PANTHER" id="PTHR36440">
    <property type="entry name" value="PUTATIVE (AFU_ORTHOLOGUE AFUA_8G07350)-RELATED"/>
    <property type="match status" value="1"/>
</dbReference>
<dbReference type="SUPFAM" id="SSF51182">
    <property type="entry name" value="RmlC-like cupins"/>
    <property type="match status" value="1"/>
</dbReference>
<protein>
    <submittedName>
        <fullName evidence="2">Cupin domain-containing protein</fullName>
    </submittedName>
</protein>
<name>A0ABX1C5B2_9ACTN</name>
<sequence length="207" mass="22271">MPTHQIPLTGRTVTIDHTPSGLARTITSEAMGVSVTFLRSAEESSDGSVETEVFLRVGGHGPPLHVHTGFEETFTTLEGPLSFDVGDRKGLLLPVGESLNVPPGLAHRYYNSGDQPAVFRFVARPGLAYERSLRASFGREAEGRSTRMGLPRNPLEAALVIEASDSLVVGVPLGLQRRLVGAAAGLARRLGMQRRLDPHLAPRHDLP</sequence>
<keyword evidence="3" id="KW-1185">Reference proteome</keyword>
<dbReference type="EMBL" id="JAAVJC010000015">
    <property type="protein sequence ID" value="NJQ14093.1"/>
    <property type="molecule type" value="Genomic_DNA"/>
</dbReference>
<reference evidence="2 3" key="1">
    <citation type="submission" date="2020-03" db="EMBL/GenBank/DDBJ databases">
        <title>Draft genome of Streptomyces sp. ventii, isolated from the Axial Seamount in the Pacific Ocean, and resequencing of the two type strains Streptomyces lonarensis strain NCL 716 and Streptomyces bohaiensis strain 11A07.</title>
        <authorList>
            <person name="Loughran R.M."/>
            <person name="Pfannmuller K.M."/>
            <person name="Wasson B.J."/>
            <person name="Deadmond M.C."/>
            <person name="Paddock B.E."/>
            <person name="Koyack M.J."/>
            <person name="Gallegos D.A."/>
            <person name="Mitchell E.A."/>
            <person name="Ushijima B."/>
            <person name="Saw J.H."/>
            <person name="Mcphail K.L."/>
            <person name="Videau P."/>
        </authorList>
    </citation>
    <scope>NUCLEOTIDE SEQUENCE [LARGE SCALE GENOMIC DNA]</scope>
    <source>
        <strain evidence="2 3">11A07</strain>
    </source>
</reference>
<evidence type="ECO:0000313" key="3">
    <source>
        <dbReference type="Proteomes" id="UP000727056"/>
    </source>
</evidence>
<dbReference type="Pfam" id="PF07883">
    <property type="entry name" value="Cupin_2"/>
    <property type="match status" value="1"/>
</dbReference>
<dbReference type="Gene3D" id="2.60.120.10">
    <property type="entry name" value="Jelly Rolls"/>
    <property type="match status" value="1"/>
</dbReference>
<dbReference type="InterPro" id="IPR014710">
    <property type="entry name" value="RmlC-like_jellyroll"/>
</dbReference>
<proteinExistence type="predicted"/>
<feature type="domain" description="Cupin type-2" evidence="1">
    <location>
        <begin position="55"/>
        <end position="119"/>
    </location>
</feature>
<dbReference type="PANTHER" id="PTHR36440:SF1">
    <property type="entry name" value="PUTATIVE (AFU_ORTHOLOGUE AFUA_8G07350)-RELATED"/>
    <property type="match status" value="1"/>
</dbReference>
<accession>A0ABX1C5B2</accession>
<comment type="caution">
    <text evidence="2">The sequence shown here is derived from an EMBL/GenBank/DDBJ whole genome shotgun (WGS) entry which is preliminary data.</text>
</comment>